<gene>
    <name evidence="1" type="ORF">HHU12_18065</name>
</gene>
<name>A0A7X9XAR4_9BACT</name>
<proteinExistence type="predicted"/>
<accession>A0A7X9XAR4</accession>
<evidence type="ECO:0008006" key="3">
    <source>
        <dbReference type="Google" id="ProtNLM"/>
    </source>
</evidence>
<dbReference type="RefSeq" id="WP_169658138.1">
    <property type="nucleotide sequence ID" value="NZ_JABANE010000050.1"/>
</dbReference>
<dbReference type="AlphaFoldDB" id="A0A7X9XAR4"/>
<reference evidence="1 2" key="1">
    <citation type="submission" date="2020-04" db="EMBL/GenBank/DDBJ databases">
        <title>Flammeovirga sp. SR4, a novel species isolated from seawater.</title>
        <authorList>
            <person name="Wang X."/>
        </authorList>
    </citation>
    <scope>NUCLEOTIDE SEQUENCE [LARGE SCALE GENOMIC DNA]</scope>
    <source>
        <strain evidence="1 2">ATCC 23126</strain>
    </source>
</reference>
<organism evidence="1 2">
    <name type="scientific">Flammeovirga aprica JL-4</name>
    <dbReference type="NCBI Taxonomy" id="694437"/>
    <lineage>
        <taxon>Bacteria</taxon>
        <taxon>Pseudomonadati</taxon>
        <taxon>Bacteroidota</taxon>
        <taxon>Cytophagia</taxon>
        <taxon>Cytophagales</taxon>
        <taxon>Flammeovirgaceae</taxon>
        <taxon>Flammeovirga</taxon>
    </lineage>
</organism>
<dbReference type="Proteomes" id="UP000576082">
    <property type="component" value="Unassembled WGS sequence"/>
</dbReference>
<sequence>MQLKNHYHCNFCDFDLEDFPIIKVTTNVTEPTLADVQEYQVLKKEIFAAIDQKVVLIFDPSSVKWMPADARIALGEGVKHSEKHYSHIIQKAYMVIPNLVLNILFKGVVLVSNTSLKYSIHRSYDEAYRCAFADMKSLAA</sequence>
<protein>
    <recommendedName>
        <fullName evidence="3">STAS/SEC14 domain-containing protein</fullName>
    </recommendedName>
</protein>
<evidence type="ECO:0000313" key="2">
    <source>
        <dbReference type="Proteomes" id="UP000576082"/>
    </source>
</evidence>
<dbReference type="EMBL" id="JABANE010000050">
    <property type="protein sequence ID" value="NME69884.1"/>
    <property type="molecule type" value="Genomic_DNA"/>
</dbReference>
<evidence type="ECO:0000313" key="1">
    <source>
        <dbReference type="EMBL" id="NME69884.1"/>
    </source>
</evidence>
<keyword evidence="2" id="KW-1185">Reference proteome</keyword>
<comment type="caution">
    <text evidence="1">The sequence shown here is derived from an EMBL/GenBank/DDBJ whole genome shotgun (WGS) entry which is preliminary data.</text>
</comment>